<dbReference type="STRING" id="643674.PAEH1_02520"/>
<accession>A0A1U9JY73</accession>
<dbReference type="OrthoDB" id="8642119at2"/>
<proteinExistence type="predicted"/>
<keyword evidence="1" id="KW-0812">Transmembrane</keyword>
<evidence type="ECO:0000256" key="1">
    <source>
        <dbReference type="SAM" id="Phobius"/>
    </source>
</evidence>
<dbReference type="KEGG" id="phn:PAEH1_02520"/>
<dbReference type="AlphaFoldDB" id="A0A1U9JY73"/>
<evidence type="ECO:0000313" key="3">
    <source>
        <dbReference type="Proteomes" id="UP000189369"/>
    </source>
</evidence>
<organism evidence="2 3">
    <name type="scientific">Paenalcaligenes hominis</name>
    <dbReference type="NCBI Taxonomy" id="643674"/>
    <lineage>
        <taxon>Bacteria</taxon>
        <taxon>Pseudomonadati</taxon>
        <taxon>Pseudomonadota</taxon>
        <taxon>Betaproteobacteria</taxon>
        <taxon>Burkholderiales</taxon>
        <taxon>Alcaligenaceae</taxon>
        <taxon>Paenalcaligenes</taxon>
    </lineage>
</organism>
<dbReference type="EMBL" id="CP019697">
    <property type="protein sequence ID" value="AQS50701.1"/>
    <property type="molecule type" value="Genomic_DNA"/>
</dbReference>
<keyword evidence="1" id="KW-0472">Membrane</keyword>
<name>A0A1U9JY73_9BURK</name>
<protein>
    <submittedName>
        <fullName evidence="2">Uncharacterized protein</fullName>
    </submittedName>
</protein>
<keyword evidence="1" id="KW-1133">Transmembrane helix</keyword>
<reference evidence="2 3" key="1">
    <citation type="submission" date="2017-01" db="EMBL/GenBank/DDBJ databases">
        <title>Complete Genome Sequence of Paenalcaligenes hominis, Isolated from a paraplegic Patient with neurogenic bladder.</title>
        <authorList>
            <person name="Mukhopadhyay R."/>
            <person name="Joaquin J."/>
            <person name="Hogue R."/>
            <person name="Kilaru A."/>
            <person name="Jospin G."/>
            <person name="Mars K."/>
            <person name="Eisen J.A."/>
            <person name="Chaturvedi V."/>
        </authorList>
    </citation>
    <scope>NUCLEOTIDE SEQUENCE [LARGE SCALE GENOMIC DNA]</scope>
    <source>
        <strain evidence="2 3">15S00501</strain>
    </source>
</reference>
<sequence length="218" mass="24313">MQTQQGQALVEMVVVSALLLLAASSLLWLQRWQEVKAQTQHHAGFAAFRYTQTHLLGPEASAYHPAYMAGLFSPVSHSIQLQHSSTQPLKNWAPEVVANQDALLGVTERVQFRALAQHGKQYQPEVAWWMPPTVVQPALQLTSHTLLDVGLGAPHSSAHMIERLQGSTVLWANAYHASKGAFSQWEPRLQPVDQAWQRAEPNTQWLAPWRDAIPSLLP</sequence>
<feature type="transmembrane region" description="Helical" evidence="1">
    <location>
        <begin position="12"/>
        <end position="29"/>
    </location>
</feature>
<dbReference type="Proteomes" id="UP000189369">
    <property type="component" value="Chromosome"/>
</dbReference>
<gene>
    <name evidence="2" type="ORF">PAEH1_02520</name>
</gene>
<evidence type="ECO:0000313" key="2">
    <source>
        <dbReference type="EMBL" id="AQS50701.1"/>
    </source>
</evidence>